<keyword evidence="2" id="KW-0663">Pyridoxal phosphate</keyword>
<dbReference type="Gene3D" id="3.90.1150.10">
    <property type="entry name" value="Aspartate Aminotransferase, domain 1"/>
    <property type="match status" value="1"/>
</dbReference>
<dbReference type="GO" id="GO:0005737">
    <property type="term" value="C:cytoplasm"/>
    <property type="evidence" value="ECO:0007669"/>
    <property type="project" value="TreeGrafter"/>
</dbReference>
<evidence type="ECO:0000256" key="2">
    <source>
        <dbReference type="ARBA" id="ARBA00022898"/>
    </source>
</evidence>
<evidence type="ECO:0000313" key="3">
    <source>
        <dbReference type="EMBL" id="RZN68887.1"/>
    </source>
</evidence>
<name>A0A520KWB5_9EURY</name>
<dbReference type="InterPro" id="IPR015422">
    <property type="entry name" value="PyrdxlP-dep_Trfase_small"/>
</dbReference>
<comment type="cofactor">
    <cofactor evidence="1">
        <name>pyridoxal 5'-phosphate</name>
        <dbReference type="ChEBI" id="CHEBI:597326"/>
    </cofactor>
</comment>
<dbReference type="InterPro" id="IPR054542">
    <property type="entry name" value="Cys_met_metab_PP"/>
</dbReference>
<sequence length="332" mass="36446">MRQPLFEKDIGFSTRAIHDGGGDGGDLTPPIHQTSTFILGKSSYVYTRAGNPTQGILERKMASLERGESCVAFSSGMATISAVMLSSMHKGDHFISTDVLYGGTYSLFVDLKRLGIEVSFVDTSRTEEVRDAIGDKTKLVFLETPANPTMKISDIRGISKIAKEKNEDIKIVVDNTFMSPYFQQPLKLGADIVVHSATKYLCGHGDALGGIAVGDEKSVENIRKILVHYGGVISPFNAWLIIRGLKTLALRMKRHEENAVEVAKFLEEHVKIKRVLYPGLDTFPYFGIAKRQMHGCGGMLSFELCSEEDVYSMLQGVKICKLAVSLGTAETL</sequence>
<dbReference type="InterPro" id="IPR015421">
    <property type="entry name" value="PyrdxlP-dep_Trfase_major"/>
</dbReference>
<dbReference type="CDD" id="cd00614">
    <property type="entry name" value="CGS_like"/>
    <property type="match status" value="1"/>
</dbReference>
<dbReference type="FunFam" id="3.40.640.10:FF:000046">
    <property type="entry name" value="Cystathionine gamma-lyase"/>
    <property type="match status" value="1"/>
</dbReference>
<dbReference type="InterPro" id="IPR015424">
    <property type="entry name" value="PyrdxlP-dep_Trfase"/>
</dbReference>
<dbReference type="GO" id="GO:0016846">
    <property type="term" value="F:carbon-sulfur lyase activity"/>
    <property type="evidence" value="ECO:0007669"/>
    <property type="project" value="TreeGrafter"/>
</dbReference>
<dbReference type="AlphaFoldDB" id="A0A520KWB5"/>
<proteinExistence type="predicted"/>
<dbReference type="Gene3D" id="3.40.640.10">
    <property type="entry name" value="Type I PLP-dependent aspartate aminotransferase-like (Major domain)"/>
    <property type="match status" value="1"/>
</dbReference>
<comment type="caution">
    <text evidence="3">The sequence shown here is derived from an EMBL/GenBank/DDBJ whole genome shotgun (WGS) entry which is preliminary data.</text>
</comment>
<dbReference type="PROSITE" id="PS00868">
    <property type="entry name" value="CYS_MET_METAB_PP"/>
    <property type="match status" value="1"/>
</dbReference>
<dbReference type="EMBL" id="RXIL01000092">
    <property type="protein sequence ID" value="RZN68887.1"/>
    <property type="molecule type" value="Genomic_DNA"/>
</dbReference>
<dbReference type="GO" id="GO:0030170">
    <property type="term" value="F:pyridoxal phosphate binding"/>
    <property type="evidence" value="ECO:0007669"/>
    <property type="project" value="InterPro"/>
</dbReference>
<gene>
    <name evidence="3" type="ORF">EF807_05215</name>
</gene>
<dbReference type="PANTHER" id="PTHR11808:SF80">
    <property type="entry name" value="CYSTATHIONINE GAMMA-LYASE"/>
    <property type="match status" value="1"/>
</dbReference>
<keyword evidence="3" id="KW-0808">Transferase</keyword>
<dbReference type="Proteomes" id="UP000320766">
    <property type="component" value="Unassembled WGS sequence"/>
</dbReference>
<dbReference type="GO" id="GO:0019346">
    <property type="term" value="P:transsulfuration"/>
    <property type="evidence" value="ECO:0007669"/>
    <property type="project" value="InterPro"/>
</dbReference>
<dbReference type="PIRSF" id="PIRSF001434">
    <property type="entry name" value="CGS"/>
    <property type="match status" value="1"/>
</dbReference>
<dbReference type="PANTHER" id="PTHR11808">
    <property type="entry name" value="TRANS-SULFURATION ENZYME FAMILY MEMBER"/>
    <property type="match status" value="1"/>
</dbReference>
<dbReference type="GO" id="GO:0016740">
    <property type="term" value="F:transferase activity"/>
    <property type="evidence" value="ECO:0007669"/>
    <property type="project" value="UniProtKB-KW"/>
</dbReference>
<reference evidence="3 4" key="1">
    <citation type="journal article" date="2019" name="Nat. Microbiol.">
        <title>Wide diversity of methane and short-chain alkane metabolisms in uncultured archaea.</title>
        <authorList>
            <person name="Borrel G."/>
            <person name="Adam P.S."/>
            <person name="McKay L.J."/>
            <person name="Chen L.X."/>
            <person name="Sierra-Garcia I.N."/>
            <person name="Sieber C.M."/>
            <person name="Letourneur Q."/>
            <person name="Ghozlane A."/>
            <person name="Andersen G.L."/>
            <person name="Li W.J."/>
            <person name="Hallam S.J."/>
            <person name="Muyzer G."/>
            <person name="de Oliveira V.M."/>
            <person name="Inskeep W.P."/>
            <person name="Banfield J.F."/>
            <person name="Gribaldo S."/>
        </authorList>
    </citation>
    <scope>NUCLEOTIDE SEQUENCE [LARGE SCALE GENOMIC DNA]</scope>
    <source>
        <strain evidence="3">NM1b</strain>
    </source>
</reference>
<evidence type="ECO:0000313" key="4">
    <source>
        <dbReference type="Proteomes" id="UP000320766"/>
    </source>
</evidence>
<protein>
    <submittedName>
        <fullName evidence="3">PLP-dependent transferase</fullName>
    </submittedName>
</protein>
<dbReference type="Pfam" id="PF01053">
    <property type="entry name" value="Cys_Met_Meta_PP"/>
    <property type="match status" value="1"/>
</dbReference>
<organism evidence="3 4">
    <name type="scientific">Candidatus Methanolliviera hydrocarbonicum</name>
    <dbReference type="NCBI Taxonomy" id="2491085"/>
    <lineage>
        <taxon>Archaea</taxon>
        <taxon>Methanobacteriati</taxon>
        <taxon>Methanobacteriota</taxon>
        <taxon>Candidatus Methanoliparia</taxon>
        <taxon>Candidatus Methanoliparales</taxon>
        <taxon>Candidatus Methanollivieraceae</taxon>
        <taxon>Candidatus Methanolliviera</taxon>
    </lineage>
</organism>
<dbReference type="InterPro" id="IPR000277">
    <property type="entry name" value="Cys/Met-Metab_PyrdxlP-dep_enz"/>
</dbReference>
<accession>A0A520KWB5</accession>
<feature type="non-terminal residue" evidence="3">
    <location>
        <position position="332"/>
    </location>
</feature>
<evidence type="ECO:0000256" key="1">
    <source>
        <dbReference type="ARBA" id="ARBA00001933"/>
    </source>
</evidence>
<dbReference type="SUPFAM" id="SSF53383">
    <property type="entry name" value="PLP-dependent transferases"/>
    <property type="match status" value="1"/>
</dbReference>